<dbReference type="InterPro" id="IPR000900">
    <property type="entry name" value="Nebulin_repeat"/>
</dbReference>
<dbReference type="PRINTS" id="PR00510">
    <property type="entry name" value="NEBULIN"/>
</dbReference>
<dbReference type="GO" id="GO:0030018">
    <property type="term" value="C:Z disc"/>
    <property type="evidence" value="ECO:0007669"/>
    <property type="project" value="InterPro"/>
</dbReference>
<sequence length="1653" mass="188660">FTMQSCARCGFVVYPAEKINCIDQNWHKACFHCDVCKMVLTPNNFVSHKKRPYCSVHNPRNNTFTSVYETPININAKKQSKASSEVRGHHEQNHGSIMNICNWSCLSFIYKRAFQSQSEFSQQQTWYSGMVSNQEIVTMSQAQNTISDVKYTEEYEQSKAKGSFPAMITPGYQTAKTANTLASNLEYKKGHEERVSKYTAFVDPPEVILAKKQGQIVSDYAYTEEYEQQRGKGSFPAHLTPGYKMSKKATEQASDIKYRQMYEQEIKGKASAEAAVTEIVHIAYTEEYEQQRGKGSFPAMITPGYHLAKKAQEIASDLKYKKDLNKMKGTSHFHSLTSEDNLALKNARKINKIVSEVEYKKDLENSKGHSINFCETPQFQNAAKVAKFTSDNKYKEKYTTGMKGHYEDSGIDRKTMHAMKARKLASDITYKQGCEQEQAEYNYPANLTPGYQSQRKLDPLKEKNYRQHIDQVKYKSVTDTPDIVLAKKNAQLVSNLNYKAGYEKTKHQYTLSQDLPQIQKAKANAALCSDIKYKESYMKNKEKAVGVNVSDSKTLHSLQVAKMSSDIEYKKGSKESQAQYSLPLDMINLSHAKKAQALASDLEYRTKLHDYTVMADDIKVQQAKKAYALQSENQYRSDLNWMKGVGWETEGCLNITQAKKAGELLSDTKYRQKADSIRFTQVADDLSIKHAKKSQELQSDLAYKANTEQMLHQYTITKDEPLFRQAKANADLLSAKVYKSNWEKQREKGFELRLDSLSILTARAKRDLASDVKYKETYEKNKGKMIGIKAVSEDSQMAHSTLATKLQSDRHYKKNYEDTKTKYSVSLDMLNISHAKKAQDLATETNYRTILHEYTTLPTDINVAWAKKAYGLQSDKQYRSDLNWMKGVGWEASKSLDVLQAKKAGELVSEKKYRQDVSALKFTSVEDTPEMIQAKLSNKLAIDRLYREKGENMKHNYTLSGELPELVQAKLNAMNISETQYKESWKKIRDGGYKLRLDAIPFQSAKASAEILSDQKYREEFQKTKGKMIGLKGLQDDLNIAHSVYASKLQSDVSYKKDSAKELSKFHLPMDMLEVAHAKKAQSLVSDQDYRLSLHQYTALPDDLKLQAAKKAYTLQSEIANEVFFCLLKLQRSSLRILKITRHVTLLEIFDDLNDNKLGFISLSQRLYKEKGVNDRHNYTITSERPEITQAKINAANFSEIKYRESWHTLRAQGYKLTMQDIPFQAAKSSTGIASDYKYKHNHLLEKGKHIGVKCIMDDPHMLHCLQAGRLASDQEYRKDALTTSGQYHLTPDMINLVAAKNAQALASDQDYRTRLHEYTVLPDDMKVKWAKKAYELQSEVRKLYKSDLNFMKGVAWDGVGAPQLESAKKAGELISDKRYRQLPDSLKFTSVPDSPDIVHAKTSYQQCSERLYKSGKNDDMHKYTLHPDDPDFIRAKMNAQQISDKVYKASGEQVKTSGYDLKLDAIPFQTAKASREIASDFRYKEAHLKEKGHQVGLRCVEDDPKMLHSLAASKLQSNLEYKRQSKEEHAHYNIRPDQPEFLHAKKSQAQASDLTYRHKLHDYTCDPEQLNVKHAKQAYKLQSDVNYKSDLNWIRGVGWTPPGSHKAELARRAAELGLADGVSADEAIAKYQQHMMVSSSWSGDTSDQYSVF</sequence>
<dbReference type="PROSITE" id="PS51216">
    <property type="entry name" value="NEBULIN"/>
    <property type="match status" value="26"/>
</dbReference>
<dbReference type="CDD" id="cd09446">
    <property type="entry name" value="LIM_N_RAP"/>
    <property type="match status" value="1"/>
</dbReference>
<evidence type="ECO:0000259" key="7">
    <source>
        <dbReference type="PROSITE" id="PS50023"/>
    </source>
</evidence>
<keyword evidence="1 6" id="KW-0479">Metal-binding</keyword>
<reference evidence="8" key="2">
    <citation type="submission" date="2025-09" db="UniProtKB">
        <authorList>
            <consortium name="Ensembl"/>
        </authorList>
    </citation>
    <scope>IDENTIFICATION</scope>
</reference>
<dbReference type="SMART" id="SM00227">
    <property type="entry name" value="NEBU"/>
    <property type="match status" value="40"/>
</dbReference>
<evidence type="ECO:0000256" key="4">
    <source>
        <dbReference type="ARBA" id="ARBA00023038"/>
    </source>
</evidence>
<dbReference type="Pfam" id="PF00880">
    <property type="entry name" value="Nebulin"/>
    <property type="match status" value="18"/>
</dbReference>
<dbReference type="PANTHER" id="PTHR11039">
    <property type="entry name" value="NEBULIN"/>
    <property type="match status" value="1"/>
</dbReference>
<keyword evidence="4 6" id="KW-0440">LIM domain</keyword>
<dbReference type="GO" id="GO:0071691">
    <property type="term" value="P:cardiac muscle thin filament assembly"/>
    <property type="evidence" value="ECO:0007669"/>
    <property type="project" value="TreeGrafter"/>
</dbReference>
<proteinExistence type="predicted"/>
<dbReference type="Proteomes" id="UP000005207">
    <property type="component" value="Unplaced"/>
</dbReference>
<dbReference type="Gene3D" id="2.10.110.10">
    <property type="entry name" value="Cysteine Rich Protein"/>
    <property type="match status" value="1"/>
</dbReference>
<evidence type="ECO:0000313" key="8">
    <source>
        <dbReference type="Ensembl" id="ENSONIP00000061794.1"/>
    </source>
</evidence>
<dbReference type="PROSITE" id="PS00478">
    <property type="entry name" value="LIM_DOMAIN_1"/>
    <property type="match status" value="1"/>
</dbReference>
<feature type="domain" description="LIM zinc-binding" evidence="7">
    <location>
        <begin position="4"/>
        <end position="66"/>
    </location>
</feature>
<keyword evidence="9" id="KW-1185">Reference proteome</keyword>
<protein>
    <submittedName>
        <fullName evidence="8">Nebulin-related anchoring protein</fullName>
    </submittedName>
</protein>
<accession>A0A669DM02</accession>
<dbReference type="InterPro" id="IPR013998">
    <property type="entry name" value="Nebulin-like"/>
</dbReference>
<dbReference type="SMART" id="SM00132">
    <property type="entry name" value="LIM"/>
    <property type="match status" value="1"/>
</dbReference>
<evidence type="ECO:0000256" key="6">
    <source>
        <dbReference type="PROSITE-ProRule" id="PRU00125"/>
    </source>
</evidence>
<dbReference type="PANTHER" id="PTHR11039:SF39">
    <property type="entry name" value="NEBULIN-RELATED-ANCHORING PROTEIN"/>
    <property type="match status" value="1"/>
</dbReference>
<evidence type="ECO:0000256" key="1">
    <source>
        <dbReference type="ARBA" id="ARBA00022723"/>
    </source>
</evidence>
<keyword evidence="2" id="KW-0677">Repeat</keyword>
<evidence type="ECO:0000256" key="5">
    <source>
        <dbReference type="ARBA" id="ARBA00023203"/>
    </source>
</evidence>
<keyword evidence="3 6" id="KW-0862">Zinc</keyword>
<dbReference type="PROSITE" id="PS50023">
    <property type="entry name" value="LIM_DOMAIN_2"/>
    <property type="match status" value="1"/>
</dbReference>
<name>A0A669DM02_ORENI</name>
<dbReference type="Ensembl" id="ENSONIT00000059215.1">
    <property type="protein sequence ID" value="ENSONIP00000061794.1"/>
    <property type="gene ID" value="ENSONIG00000016357.2"/>
</dbReference>
<dbReference type="GO" id="GO:0046872">
    <property type="term" value="F:metal ion binding"/>
    <property type="evidence" value="ECO:0007669"/>
    <property type="project" value="UniProtKB-KW"/>
</dbReference>
<evidence type="ECO:0000256" key="3">
    <source>
        <dbReference type="ARBA" id="ARBA00022833"/>
    </source>
</evidence>
<dbReference type="Pfam" id="PF00412">
    <property type="entry name" value="LIM"/>
    <property type="match status" value="1"/>
</dbReference>
<evidence type="ECO:0000256" key="2">
    <source>
        <dbReference type="ARBA" id="ARBA00022737"/>
    </source>
</evidence>
<dbReference type="SUPFAM" id="SSF57716">
    <property type="entry name" value="Glucocorticoid receptor-like (DNA-binding domain)"/>
    <property type="match status" value="1"/>
</dbReference>
<evidence type="ECO:0000313" key="9">
    <source>
        <dbReference type="Proteomes" id="UP000005207"/>
    </source>
</evidence>
<dbReference type="InterPro" id="IPR001781">
    <property type="entry name" value="Znf_LIM"/>
</dbReference>
<dbReference type="FunFam" id="2.10.110.10:FF:000110">
    <property type="entry name" value="Nebulin related anchoring protein"/>
    <property type="match status" value="1"/>
</dbReference>
<keyword evidence="5" id="KW-0009">Actin-binding</keyword>
<dbReference type="GeneTree" id="ENSGT00940000158418"/>
<reference evidence="8" key="1">
    <citation type="submission" date="2025-08" db="UniProtKB">
        <authorList>
            <consortium name="Ensembl"/>
        </authorList>
    </citation>
    <scope>IDENTIFICATION</scope>
</reference>
<dbReference type="InterPro" id="IPR055297">
    <property type="entry name" value="NEBU/NEBL"/>
</dbReference>
<organism evidence="8 9">
    <name type="scientific">Oreochromis niloticus</name>
    <name type="common">Nile tilapia</name>
    <name type="synonym">Tilapia nilotica</name>
    <dbReference type="NCBI Taxonomy" id="8128"/>
    <lineage>
        <taxon>Eukaryota</taxon>
        <taxon>Metazoa</taxon>
        <taxon>Chordata</taxon>
        <taxon>Craniata</taxon>
        <taxon>Vertebrata</taxon>
        <taxon>Euteleostomi</taxon>
        <taxon>Actinopterygii</taxon>
        <taxon>Neopterygii</taxon>
        <taxon>Teleostei</taxon>
        <taxon>Neoteleostei</taxon>
        <taxon>Acanthomorphata</taxon>
        <taxon>Ovalentaria</taxon>
        <taxon>Cichlomorphae</taxon>
        <taxon>Cichliformes</taxon>
        <taxon>Cichlidae</taxon>
        <taxon>African cichlids</taxon>
        <taxon>Pseudocrenilabrinae</taxon>
        <taxon>Oreochromini</taxon>
        <taxon>Oreochromis</taxon>
    </lineage>
</organism>
<dbReference type="GO" id="GO:0051015">
    <property type="term" value="F:actin filament binding"/>
    <property type="evidence" value="ECO:0007669"/>
    <property type="project" value="InterPro"/>
</dbReference>
<gene>
    <name evidence="8" type="primary">NRAP</name>
    <name evidence="8" type="synonym">nrap</name>
</gene>